<dbReference type="STRING" id="29539.SAMN02745716_0754"/>
<protein>
    <recommendedName>
        <fullName evidence="6">Probable membrane transporter protein</fullName>
    </recommendedName>
</protein>
<dbReference type="Proteomes" id="UP000222056">
    <property type="component" value="Unassembled WGS sequence"/>
</dbReference>
<feature type="transmembrane region" description="Helical" evidence="6">
    <location>
        <begin position="20"/>
        <end position="40"/>
    </location>
</feature>
<evidence type="ECO:0000313" key="7">
    <source>
        <dbReference type="EMBL" id="SEH11397.1"/>
    </source>
</evidence>
<sequence>MSARLARLAVIGTAGGAFSGLFGIGGGTVIVPLLIVWLGYGERLATGTSLCAIAVIGALAAAAHALHGNVDVAAAAVIGAPALAGVVAGVALQQRLSERAVAGIFSVVLVLSAIKLAFF</sequence>
<dbReference type="GO" id="GO:0005886">
    <property type="term" value="C:plasma membrane"/>
    <property type="evidence" value="ECO:0007669"/>
    <property type="project" value="UniProtKB-SubCell"/>
</dbReference>
<dbReference type="RefSeq" id="WP_093116334.1">
    <property type="nucleotide sequence ID" value="NZ_FNWJ01000001.1"/>
</dbReference>
<dbReference type="InterPro" id="IPR051598">
    <property type="entry name" value="TSUP/Inactive_protease-like"/>
</dbReference>
<feature type="transmembrane region" description="Helical" evidence="6">
    <location>
        <begin position="47"/>
        <end position="66"/>
    </location>
</feature>
<proteinExistence type="inferred from homology"/>
<evidence type="ECO:0000256" key="4">
    <source>
        <dbReference type="ARBA" id="ARBA00022989"/>
    </source>
</evidence>
<evidence type="ECO:0000256" key="1">
    <source>
        <dbReference type="ARBA" id="ARBA00004141"/>
    </source>
</evidence>
<keyword evidence="8" id="KW-1185">Reference proteome</keyword>
<evidence type="ECO:0000256" key="3">
    <source>
        <dbReference type="ARBA" id="ARBA00022692"/>
    </source>
</evidence>
<name>A0A1H6FKK7_THEAL</name>
<dbReference type="AlphaFoldDB" id="A0A1H6FKK7"/>
<reference evidence="8" key="1">
    <citation type="submission" date="2016-10" db="EMBL/GenBank/DDBJ databases">
        <authorList>
            <person name="Varghese N."/>
            <person name="Submissions S."/>
        </authorList>
    </citation>
    <scope>NUCLEOTIDE SEQUENCE [LARGE SCALE GENOMIC DNA]</scope>
    <source>
        <strain evidence="8">ATCC 35263</strain>
    </source>
</reference>
<gene>
    <name evidence="7" type="ORF">SAMN02745716_0754</name>
</gene>
<comment type="similarity">
    <text evidence="2 6">Belongs to the 4-toluene sulfonate uptake permease (TSUP) (TC 2.A.102) family.</text>
</comment>
<feature type="transmembrane region" description="Helical" evidence="6">
    <location>
        <begin position="99"/>
        <end position="118"/>
    </location>
</feature>
<keyword evidence="6" id="KW-1003">Cell membrane</keyword>
<evidence type="ECO:0000256" key="2">
    <source>
        <dbReference type="ARBA" id="ARBA00009142"/>
    </source>
</evidence>
<feature type="transmembrane region" description="Helical" evidence="6">
    <location>
        <begin position="72"/>
        <end position="92"/>
    </location>
</feature>
<dbReference type="PANTHER" id="PTHR43701:SF2">
    <property type="entry name" value="MEMBRANE TRANSPORTER PROTEIN YJNA-RELATED"/>
    <property type="match status" value="1"/>
</dbReference>
<accession>A0A1H6FKK7</accession>
<evidence type="ECO:0000256" key="5">
    <source>
        <dbReference type="ARBA" id="ARBA00023136"/>
    </source>
</evidence>
<dbReference type="InterPro" id="IPR002781">
    <property type="entry name" value="TM_pro_TauE-like"/>
</dbReference>
<keyword evidence="3 6" id="KW-0812">Transmembrane</keyword>
<dbReference type="EMBL" id="FNWJ01000001">
    <property type="protein sequence ID" value="SEH11397.1"/>
    <property type="molecule type" value="Genomic_DNA"/>
</dbReference>
<evidence type="ECO:0000313" key="8">
    <source>
        <dbReference type="Proteomes" id="UP000222056"/>
    </source>
</evidence>
<keyword evidence="5 6" id="KW-0472">Membrane</keyword>
<dbReference type="Pfam" id="PF01925">
    <property type="entry name" value="TauE"/>
    <property type="match status" value="1"/>
</dbReference>
<dbReference type="PANTHER" id="PTHR43701">
    <property type="entry name" value="MEMBRANE TRANSPORTER PROTEIN MJ0441-RELATED"/>
    <property type="match status" value="1"/>
</dbReference>
<keyword evidence="4 6" id="KW-1133">Transmembrane helix</keyword>
<comment type="subcellular location">
    <subcellularLocation>
        <location evidence="6">Cell membrane</location>
        <topology evidence="6">Multi-pass membrane protein</topology>
    </subcellularLocation>
    <subcellularLocation>
        <location evidence="1">Membrane</location>
        <topology evidence="1">Multi-pass membrane protein</topology>
    </subcellularLocation>
</comment>
<organism evidence="7 8">
    <name type="scientific">Thermoleophilum album</name>
    <dbReference type="NCBI Taxonomy" id="29539"/>
    <lineage>
        <taxon>Bacteria</taxon>
        <taxon>Bacillati</taxon>
        <taxon>Actinomycetota</taxon>
        <taxon>Thermoleophilia</taxon>
        <taxon>Thermoleophilales</taxon>
        <taxon>Thermoleophilaceae</taxon>
        <taxon>Thermoleophilum</taxon>
    </lineage>
</organism>
<evidence type="ECO:0000256" key="6">
    <source>
        <dbReference type="RuleBase" id="RU363041"/>
    </source>
</evidence>